<organism evidence="4">
    <name type="scientific">Acidicaldus sp</name>
    <dbReference type="NCBI Taxonomy" id="1872105"/>
    <lineage>
        <taxon>Bacteria</taxon>
        <taxon>Pseudomonadati</taxon>
        <taxon>Pseudomonadota</taxon>
        <taxon>Alphaproteobacteria</taxon>
        <taxon>Acetobacterales</taxon>
        <taxon>Acetobacteraceae</taxon>
        <taxon>Acidicaldus</taxon>
    </lineage>
</organism>
<protein>
    <submittedName>
        <fullName evidence="4">SMP-30/gluconolactonase/LRE family protein</fullName>
    </submittedName>
</protein>
<feature type="binding site" evidence="2">
    <location>
        <position position="224"/>
    </location>
    <ligand>
        <name>a divalent metal cation</name>
        <dbReference type="ChEBI" id="CHEBI:60240"/>
    </ligand>
</feature>
<comment type="caution">
    <text evidence="4">The sequence shown here is derived from an EMBL/GenBank/DDBJ whole genome shotgun (WGS) entry which is preliminary data.</text>
</comment>
<keyword evidence="2" id="KW-0479">Metal-binding</keyword>
<feature type="active site" description="Proton donor/acceptor" evidence="1">
    <location>
        <position position="224"/>
    </location>
</feature>
<dbReference type="InterPro" id="IPR013658">
    <property type="entry name" value="SGL"/>
</dbReference>
<reference evidence="4" key="1">
    <citation type="journal article" date="2020" name="mSystems">
        <title>Genome- and Community-Level Interaction Insights into Carbon Utilization and Element Cycling Functions of Hydrothermarchaeota in Hydrothermal Sediment.</title>
        <authorList>
            <person name="Zhou Z."/>
            <person name="Liu Y."/>
            <person name="Xu W."/>
            <person name="Pan J."/>
            <person name="Luo Z.H."/>
            <person name="Li M."/>
        </authorList>
    </citation>
    <scope>NUCLEOTIDE SEQUENCE</scope>
    <source>
        <strain evidence="4">SpSt-997</strain>
    </source>
</reference>
<accession>A0A8J4HBJ7</accession>
<dbReference type="EMBL" id="DTQM01000223">
    <property type="protein sequence ID" value="HGC43869.1"/>
    <property type="molecule type" value="Genomic_DNA"/>
</dbReference>
<dbReference type="GO" id="GO:0046872">
    <property type="term" value="F:metal ion binding"/>
    <property type="evidence" value="ECO:0007669"/>
    <property type="project" value="UniProtKB-KW"/>
</dbReference>
<evidence type="ECO:0000259" key="3">
    <source>
        <dbReference type="Pfam" id="PF08450"/>
    </source>
</evidence>
<evidence type="ECO:0000256" key="2">
    <source>
        <dbReference type="PIRSR" id="PIRSR605511-2"/>
    </source>
</evidence>
<comment type="cofactor">
    <cofactor evidence="2">
        <name>Zn(2+)</name>
        <dbReference type="ChEBI" id="CHEBI:29105"/>
    </cofactor>
    <text evidence="2">Binds 1 divalent metal cation per subunit.</text>
</comment>
<dbReference type="SUPFAM" id="SSF63829">
    <property type="entry name" value="Calcium-dependent phosphotriesterase"/>
    <property type="match status" value="1"/>
</dbReference>
<dbReference type="Pfam" id="PF08450">
    <property type="entry name" value="SGL"/>
    <property type="match status" value="1"/>
</dbReference>
<sequence>MYDAPPEIPASVFARLPETLKTADASHEWVATQPSGGPARSLLEGPSFDRSGNLWCVDLPNGHILKISPEGVCSVVARYDGWPNGLKIHRDGRVFIADHKHGIMVLDPARGEVRPYLERVGVERFKGVNDLFFAANGDLYFTDQGLTDLADPTGRLFRARADGRIDCLLKNIPSPNGLVMNLDETALYLAVTRANAIWRVPLARDGGVVKVGVFIQMSGGGGPDGLALDAEGRLLVAHVGMGTVWVFDHLGTPVGRIRSPEGLFTTNLAFGGPDNRALFITESASATILRAEMTVPGKRMFSHSRPEGS</sequence>
<evidence type="ECO:0000313" key="4">
    <source>
        <dbReference type="EMBL" id="HGC43869.1"/>
    </source>
</evidence>
<dbReference type="PANTHER" id="PTHR47572:SF5">
    <property type="entry name" value="BLR2277 PROTEIN"/>
    <property type="match status" value="1"/>
</dbReference>
<feature type="binding site" evidence="2">
    <location>
        <position position="44"/>
    </location>
    <ligand>
        <name>a divalent metal cation</name>
        <dbReference type="ChEBI" id="CHEBI:60240"/>
    </ligand>
</feature>
<name>A0A8J4HBJ7_9PROT</name>
<dbReference type="InterPro" id="IPR011042">
    <property type="entry name" value="6-blade_b-propeller_TolB-like"/>
</dbReference>
<dbReference type="InterPro" id="IPR005511">
    <property type="entry name" value="SMP-30"/>
</dbReference>
<dbReference type="PRINTS" id="PR01790">
    <property type="entry name" value="SMP30FAMILY"/>
</dbReference>
<dbReference type="Gene3D" id="2.120.10.30">
    <property type="entry name" value="TolB, C-terminal domain"/>
    <property type="match status" value="1"/>
</dbReference>
<feature type="domain" description="SMP-30/Gluconolactonase/LRE-like region" evidence="3">
    <location>
        <begin position="44"/>
        <end position="282"/>
    </location>
</feature>
<evidence type="ECO:0000256" key="1">
    <source>
        <dbReference type="PIRSR" id="PIRSR605511-1"/>
    </source>
</evidence>
<dbReference type="InterPro" id="IPR051262">
    <property type="entry name" value="SMP-30/CGR1_Lactonase"/>
</dbReference>
<gene>
    <name evidence="4" type="ORF">ENY07_11725</name>
</gene>
<dbReference type="AlphaFoldDB" id="A0A8J4HBJ7"/>
<dbReference type="PANTHER" id="PTHR47572">
    <property type="entry name" value="LIPOPROTEIN-RELATED"/>
    <property type="match status" value="1"/>
</dbReference>
<feature type="binding site" evidence="2">
    <location>
        <position position="129"/>
    </location>
    <ligand>
        <name>substrate</name>
    </ligand>
</feature>
<keyword evidence="2" id="KW-0862">Zinc</keyword>
<feature type="binding site" evidence="2">
    <location>
        <position position="176"/>
    </location>
    <ligand>
        <name>a divalent metal cation</name>
        <dbReference type="ChEBI" id="CHEBI:60240"/>
    </ligand>
</feature>
<proteinExistence type="predicted"/>